<evidence type="ECO:0008006" key="3">
    <source>
        <dbReference type="Google" id="ProtNLM"/>
    </source>
</evidence>
<keyword evidence="2" id="KW-1185">Reference proteome</keyword>
<evidence type="ECO:0000313" key="2">
    <source>
        <dbReference type="Proteomes" id="UP000294705"/>
    </source>
</evidence>
<dbReference type="InterPro" id="IPR054496">
    <property type="entry name" value="E217_GP41"/>
</dbReference>
<sequence length="290" mass="32370">MKKRILKVTLSMPDGTSQVLDEGLMLRCRIKKAALSVQNKATIEVAGLTGYLREYLLSNFTAFNKRLRDQGQLAANYVNVTIEAGYREGSVISSNLVYKGQVTTVEITAPPPNIVIRITCYTNQINRTKFITQAAPSNPTFKEFVEWSAKQMDIDTVICDTSINNQRLVNPGRTTYVAAALLLEIQNYQRNSIAAYIDDDTLIVKDKDKILNPDQITVIEEFVGIPMWNEWGADFTCMYNADLKLAQGVKFKSVLNPSLNDTTFVIMQLEYDLASRDDIFTVTGGVAPSA</sequence>
<dbReference type="Proteomes" id="UP000294705">
    <property type="component" value="Segment"/>
</dbReference>
<evidence type="ECO:0000313" key="1">
    <source>
        <dbReference type="EMBL" id="AVZ45690.1"/>
    </source>
</evidence>
<dbReference type="EMBL" id="MH051335">
    <property type="protein sequence ID" value="AVZ45690.1"/>
    <property type="molecule type" value="Genomic_DNA"/>
</dbReference>
<dbReference type="Pfam" id="PF22759">
    <property type="entry name" value="E217_GP41"/>
    <property type="match status" value="1"/>
</dbReference>
<gene>
    <name evidence="1" type="ORF">vBEcoMRo157lw_00042</name>
</gene>
<proteinExistence type="predicted"/>
<organism evidence="1 2">
    <name type="scientific">Escherichia phage vB_EcoM-Ro157lw</name>
    <dbReference type="NCBI Taxonomy" id="2144177"/>
    <lineage>
        <taxon>Viruses</taxon>
        <taxon>Duplodnaviria</taxon>
        <taxon>Heunggongvirae</taxon>
        <taxon>Uroviricota</taxon>
        <taxon>Caudoviricetes</taxon>
        <taxon>Lindbergviridae</taxon>
        <taxon>Wifcevirus</taxon>
        <taxon>Wifcevirus Ro157lw</taxon>
    </lineage>
</organism>
<protein>
    <recommendedName>
        <fullName evidence="3">Baseplate hub protein</fullName>
    </recommendedName>
</protein>
<reference evidence="1 2" key="1">
    <citation type="submission" date="2018-03" db="EMBL/GenBank/DDBJ databases">
        <title>Genomics characterization of novel bacteriophages specific to non-O157 and O157 Shiga toxin-producing Escherichia coli (STEC) in non-fecal composts.</title>
        <authorList>
            <person name="Liao Y.-T."/>
            <person name="Sun X."/>
            <person name="Quintela I.A."/>
            <person name="Bridges D.F."/>
            <person name="Liu F."/>
            <person name="Zhang Y."/>
            <person name="Salvador A."/>
            <person name="Wu V.C.H."/>
        </authorList>
    </citation>
    <scope>NUCLEOTIDE SEQUENCE [LARGE SCALE GENOMIC DNA]</scope>
</reference>
<accession>A0A494RAY2</accession>
<name>A0A494RAY2_9CAUD</name>